<keyword evidence="3" id="KW-0732">Signal</keyword>
<feature type="repeat" description="TPR" evidence="1">
    <location>
        <begin position="37"/>
        <end position="70"/>
    </location>
</feature>
<evidence type="ECO:0000256" key="2">
    <source>
        <dbReference type="SAM" id="Phobius"/>
    </source>
</evidence>
<proteinExistence type="predicted"/>
<evidence type="ECO:0000313" key="5">
    <source>
        <dbReference type="Proteomes" id="UP001151081"/>
    </source>
</evidence>
<dbReference type="SUPFAM" id="SSF48452">
    <property type="entry name" value="TPR-like"/>
    <property type="match status" value="1"/>
</dbReference>
<dbReference type="PROSITE" id="PS50005">
    <property type="entry name" value="TPR"/>
    <property type="match status" value="1"/>
</dbReference>
<dbReference type="InterPro" id="IPR011990">
    <property type="entry name" value="TPR-like_helical_dom_sf"/>
</dbReference>
<dbReference type="RefSeq" id="WP_272424575.1">
    <property type="nucleotide sequence ID" value="NZ_JAGTJJ010000017.1"/>
</dbReference>
<feature type="chain" id="PRO_5040839550" evidence="3">
    <location>
        <begin position="31"/>
        <end position="346"/>
    </location>
</feature>
<keyword evidence="2" id="KW-1133">Transmembrane helix</keyword>
<evidence type="ECO:0000256" key="1">
    <source>
        <dbReference type="PROSITE-ProRule" id="PRU00339"/>
    </source>
</evidence>
<name>A0A9X4AV83_9BACT</name>
<evidence type="ECO:0000313" key="4">
    <source>
        <dbReference type="EMBL" id="MDC3984020.1"/>
    </source>
</evidence>
<keyword evidence="1" id="KW-0802">TPR repeat</keyword>
<accession>A0A9X4AV83</accession>
<dbReference type="Proteomes" id="UP001151081">
    <property type="component" value="Unassembled WGS sequence"/>
</dbReference>
<dbReference type="AlphaFoldDB" id="A0A9X4AV83"/>
<keyword evidence="2" id="KW-0812">Transmembrane</keyword>
<reference evidence="4 5" key="1">
    <citation type="submission" date="2021-04" db="EMBL/GenBank/DDBJ databases">
        <title>Genome analysis of Polyangium sp.</title>
        <authorList>
            <person name="Li Y."/>
            <person name="Wang J."/>
        </authorList>
    </citation>
    <scope>NUCLEOTIDE SEQUENCE [LARGE SCALE GENOMIC DNA]</scope>
    <source>
        <strain evidence="4 5">SDU14</strain>
    </source>
</reference>
<keyword evidence="2" id="KW-0472">Membrane</keyword>
<dbReference type="InterPro" id="IPR019734">
    <property type="entry name" value="TPR_rpt"/>
</dbReference>
<feature type="signal peptide" evidence="3">
    <location>
        <begin position="1"/>
        <end position="30"/>
    </location>
</feature>
<protein>
    <submittedName>
        <fullName evidence="4">Tetratricopeptide repeat protein</fullName>
    </submittedName>
</protein>
<organism evidence="4 5">
    <name type="scientific">Polyangium jinanense</name>
    <dbReference type="NCBI Taxonomy" id="2829994"/>
    <lineage>
        <taxon>Bacteria</taxon>
        <taxon>Pseudomonadati</taxon>
        <taxon>Myxococcota</taxon>
        <taxon>Polyangia</taxon>
        <taxon>Polyangiales</taxon>
        <taxon>Polyangiaceae</taxon>
        <taxon>Polyangium</taxon>
    </lineage>
</organism>
<feature type="transmembrane region" description="Helical" evidence="2">
    <location>
        <begin position="237"/>
        <end position="257"/>
    </location>
</feature>
<sequence>MARPRKPSGASAWPFSIACAALLAAPVAHAQQDPAAAEALFNRGLVAMQAGHFHVACPAFAESQRLDPRAGTLFTLAECERLSGKIASASAHYAEYLRLFDGMPAPLRQKHAERATIARKEKAAIDPTIPTLTLVLPQTAPPGTRVTRDGIELGAASLGTALPVDPGEHLLTTWVPGTPPIEQRVIVAQGEAKTVALDVQATTPTRPAGSTSFPPILPTDPHHPEPPEHAYRGVPTWAWVAGLGGLAAASGSIVFTVSHLHVRGLVAERCPDGTCVEPGLAAEYRRLWNRDLGLAIGFGALGALGIGAAITGIVRASPEATKVPHAAAFVPWVTKGAGGAAVVGHF</sequence>
<dbReference type="PROSITE" id="PS51257">
    <property type="entry name" value="PROKAR_LIPOPROTEIN"/>
    <property type="match status" value="1"/>
</dbReference>
<gene>
    <name evidence="4" type="ORF">KEG57_26160</name>
</gene>
<dbReference type="Gene3D" id="1.25.40.10">
    <property type="entry name" value="Tetratricopeptide repeat domain"/>
    <property type="match status" value="1"/>
</dbReference>
<evidence type="ECO:0000256" key="3">
    <source>
        <dbReference type="SAM" id="SignalP"/>
    </source>
</evidence>
<feature type="transmembrane region" description="Helical" evidence="2">
    <location>
        <begin position="292"/>
        <end position="314"/>
    </location>
</feature>
<comment type="caution">
    <text evidence="4">The sequence shown here is derived from an EMBL/GenBank/DDBJ whole genome shotgun (WGS) entry which is preliminary data.</text>
</comment>
<keyword evidence="5" id="KW-1185">Reference proteome</keyword>
<dbReference type="EMBL" id="JAGTJJ010000017">
    <property type="protein sequence ID" value="MDC3984020.1"/>
    <property type="molecule type" value="Genomic_DNA"/>
</dbReference>